<accession>A0A081CPZ0</accession>
<evidence type="ECO:0000313" key="7">
    <source>
        <dbReference type="Proteomes" id="UP000028701"/>
    </source>
</evidence>
<keyword evidence="2" id="KW-0238">DNA-binding</keyword>
<dbReference type="SUPFAM" id="SSF46785">
    <property type="entry name" value="Winged helix' DNA-binding domain"/>
    <property type="match status" value="1"/>
</dbReference>
<evidence type="ECO:0000313" key="6">
    <source>
        <dbReference type="EMBL" id="GAK68736.1"/>
    </source>
</evidence>
<name>A0A081CPZ0_9HYPH</name>
<dbReference type="InterPro" id="IPR036390">
    <property type="entry name" value="WH_DNA-bd_sf"/>
</dbReference>
<reference evidence="6 7" key="1">
    <citation type="submission" date="2014-08" db="EMBL/GenBank/DDBJ databases">
        <title>Whole genome shotgun sequence of Rhizobium rubi NBRC 13261.</title>
        <authorList>
            <person name="Katano-Makiyama Y."/>
            <person name="Hosoyama A."/>
            <person name="Hashimoto M."/>
            <person name="Hosoyama Y."/>
            <person name="Noguchi M."/>
            <person name="Tsuchikane K."/>
            <person name="Uohara A."/>
            <person name="Ohji S."/>
            <person name="Ichikawa N."/>
            <person name="Kimura A."/>
            <person name="Yamazoe A."/>
            <person name="Fujita N."/>
        </authorList>
    </citation>
    <scope>NUCLEOTIDE SEQUENCE [LARGE SCALE GENOMIC DNA]</scope>
    <source>
        <strain evidence="6 7">NBRC 13261</strain>
    </source>
</reference>
<sequence>MLMSKDKLAKKNKSEKKAKSGKKKDVTFNPEELAQSITQAARSMRTALSHNLAASGLYAGQDGVILALAQEGSMTPGQIAQKLGVKAPTMTRTIGRMEAQGFVERSAGDGDGRLTMVKLTEAGLKSVEHINASLADCNARAIEGLSAKDVKTVVKLLRSIDANLQPFESID</sequence>
<feature type="region of interest" description="Disordered" evidence="4">
    <location>
        <begin position="1"/>
        <end position="30"/>
    </location>
</feature>
<dbReference type="eggNOG" id="COG1846">
    <property type="taxonomic scope" value="Bacteria"/>
</dbReference>
<keyword evidence="1" id="KW-0805">Transcription regulation</keyword>
<dbReference type="GO" id="GO:0003677">
    <property type="term" value="F:DNA binding"/>
    <property type="evidence" value="ECO:0007669"/>
    <property type="project" value="UniProtKB-KW"/>
</dbReference>
<feature type="domain" description="HTH marR-type" evidence="5">
    <location>
        <begin position="30"/>
        <end position="162"/>
    </location>
</feature>
<dbReference type="AlphaFoldDB" id="A0A081CPZ0"/>
<dbReference type="EMBL" id="BBJU01000002">
    <property type="protein sequence ID" value="GAK68736.1"/>
    <property type="molecule type" value="Genomic_DNA"/>
</dbReference>
<evidence type="ECO:0000256" key="4">
    <source>
        <dbReference type="SAM" id="MobiDB-lite"/>
    </source>
</evidence>
<dbReference type="Gene3D" id="1.10.10.10">
    <property type="entry name" value="Winged helix-like DNA-binding domain superfamily/Winged helix DNA-binding domain"/>
    <property type="match status" value="1"/>
</dbReference>
<organism evidence="6 7">
    <name type="scientific">Agrobacterium rubi TR3 = NBRC 13261</name>
    <dbReference type="NCBI Taxonomy" id="1368415"/>
    <lineage>
        <taxon>Bacteria</taxon>
        <taxon>Pseudomonadati</taxon>
        <taxon>Pseudomonadota</taxon>
        <taxon>Alphaproteobacteria</taxon>
        <taxon>Hyphomicrobiales</taxon>
        <taxon>Rhizobiaceae</taxon>
        <taxon>Rhizobium/Agrobacterium group</taxon>
        <taxon>Agrobacterium</taxon>
    </lineage>
</organism>
<comment type="caution">
    <text evidence="6">The sequence shown here is derived from an EMBL/GenBank/DDBJ whole genome shotgun (WGS) entry which is preliminary data.</text>
</comment>
<dbReference type="GO" id="GO:0003700">
    <property type="term" value="F:DNA-binding transcription factor activity"/>
    <property type="evidence" value="ECO:0007669"/>
    <property type="project" value="InterPro"/>
</dbReference>
<evidence type="ECO:0000256" key="3">
    <source>
        <dbReference type="ARBA" id="ARBA00023163"/>
    </source>
</evidence>
<dbReference type="SMART" id="SM00347">
    <property type="entry name" value="HTH_MARR"/>
    <property type="match status" value="1"/>
</dbReference>
<keyword evidence="3" id="KW-0804">Transcription</keyword>
<dbReference type="Pfam" id="PF12802">
    <property type="entry name" value="MarR_2"/>
    <property type="match status" value="1"/>
</dbReference>
<dbReference type="InterPro" id="IPR023187">
    <property type="entry name" value="Tscrpt_reg_MarR-type_CS"/>
</dbReference>
<evidence type="ECO:0000259" key="5">
    <source>
        <dbReference type="PROSITE" id="PS50995"/>
    </source>
</evidence>
<dbReference type="InterPro" id="IPR011991">
    <property type="entry name" value="ArsR-like_HTH"/>
</dbReference>
<dbReference type="PROSITE" id="PS01117">
    <property type="entry name" value="HTH_MARR_1"/>
    <property type="match status" value="1"/>
</dbReference>
<dbReference type="PANTHER" id="PTHR42756:SF1">
    <property type="entry name" value="TRANSCRIPTIONAL REPRESSOR OF EMRAB OPERON"/>
    <property type="match status" value="1"/>
</dbReference>
<dbReference type="InterPro" id="IPR036388">
    <property type="entry name" value="WH-like_DNA-bd_sf"/>
</dbReference>
<dbReference type="PROSITE" id="PS50995">
    <property type="entry name" value="HTH_MARR_2"/>
    <property type="match status" value="1"/>
</dbReference>
<dbReference type="PANTHER" id="PTHR42756">
    <property type="entry name" value="TRANSCRIPTIONAL REGULATOR, MARR"/>
    <property type="match status" value="1"/>
</dbReference>
<feature type="compositionally biased region" description="Basic and acidic residues" evidence="4">
    <location>
        <begin position="15"/>
        <end position="26"/>
    </location>
</feature>
<evidence type="ECO:0000256" key="2">
    <source>
        <dbReference type="ARBA" id="ARBA00023125"/>
    </source>
</evidence>
<dbReference type="CDD" id="cd00090">
    <property type="entry name" value="HTH_ARSR"/>
    <property type="match status" value="1"/>
</dbReference>
<dbReference type="PRINTS" id="PR00598">
    <property type="entry name" value="HTHMARR"/>
</dbReference>
<protein>
    <submittedName>
        <fullName evidence="6">Putative MarR family transcriptional regulator</fullName>
    </submittedName>
</protein>
<dbReference type="InterPro" id="IPR000835">
    <property type="entry name" value="HTH_MarR-typ"/>
</dbReference>
<dbReference type="Proteomes" id="UP000028701">
    <property type="component" value="Unassembled WGS sequence"/>
</dbReference>
<evidence type="ECO:0000256" key="1">
    <source>
        <dbReference type="ARBA" id="ARBA00023015"/>
    </source>
</evidence>
<proteinExistence type="predicted"/>
<gene>
    <name evidence="6" type="ORF">RRU01S_02_00640</name>
</gene>